<feature type="transmembrane region" description="Helical" evidence="2">
    <location>
        <begin position="21"/>
        <end position="43"/>
    </location>
</feature>
<keyword evidence="1" id="KW-0378">Hydrolase</keyword>
<keyword evidence="2" id="KW-1133">Transmembrane helix</keyword>
<sequence>MNGADAESVRPAAGVRRGRSLLTRVGAVFLATTVAVGLAAVMLSAEIVGRQRHQDLLHRAGLVAATQADALSGPVWELDDRTAQSMIEALIARDTAIRSIAVFESSRSAPLAESALPPIGRAPETVTIERPILRRGHDGREERIGLLRLVYSTGEVAEATWNALVPVWGLLLLSLLTAVAVLALWLNRALLRPLIRLTQLSRAMTRGEYGSRIDIDRTDEIGVLAESFNRMAETVQDHTRTLEDRVRERTEALAQTNRAIMDSINYAQLIQSSILPAPDTLSEGLAEHFVLWRPRDVVSGDFYVCRPVGDGFVVGVADCTGHGVPGAFMTMTASAILNNVLDQMGADDPAAVLAAVDATVRATLHQGGAARSLTESFDNGLDLALCHVRPDGRRLVFAGARLPLLVVGPEGATEIRGDRHSLGYRQEAGAAPARFTNHAVRLRPGQTFYLGTDGLADQNGGRLGRSLGKRRLREVIARTAGESLDRQKEAVEELLAQFQADRAQRDDITLLGFRVRLAEAERNAGTGSTAAGNAAAVSTAECAA</sequence>
<evidence type="ECO:0000256" key="1">
    <source>
        <dbReference type="ARBA" id="ARBA00022801"/>
    </source>
</evidence>
<dbReference type="Pfam" id="PF07228">
    <property type="entry name" value="SpoIIE"/>
    <property type="match status" value="1"/>
</dbReference>
<dbReference type="SUPFAM" id="SSF158472">
    <property type="entry name" value="HAMP domain-like"/>
    <property type="match status" value="1"/>
</dbReference>
<dbReference type="CDD" id="cd06225">
    <property type="entry name" value="HAMP"/>
    <property type="match status" value="1"/>
</dbReference>
<evidence type="ECO:0000256" key="2">
    <source>
        <dbReference type="SAM" id="Phobius"/>
    </source>
</evidence>
<dbReference type="GO" id="GO:0016020">
    <property type="term" value="C:membrane"/>
    <property type="evidence" value="ECO:0007669"/>
    <property type="project" value="InterPro"/>
</dbReference>
<dbReference type="Proteomes" id="UP000245629">
    <property type="component" value="Chromosome 2"/>
</dbReference>
<dbReference type="InterPro" id="IPR052016">
    <property type="entry name" value="Bact_Sigma-Reg"/>
</dbReference>
<dbReference type="InterPro" id="IPR003660">
    <property type="entry name" value="HAMP_dom"/>
</dbReference>
<dbReference type="KEGG" id="azz:DEW08_13360"/>
<keyword evidence="5" id="KW-1185">Reference proteome</keyword>
<dbReference type="SMART" id="SM00331">
    <property type="entry name" value="PP2C_SIG"/>
    <property type="match status" value="1"/>
</dbReference>
<name>A0A2S2CRE1_9PROT</name>
<protein>
    <recommendedName>
        <fullName evidence="3">HAMP domain-containing protein</fullName>
    </recommendedName>
</protein>
<evidence type="ECO:0000259" key="3">
    <source>
        <dbReference type="PROSITE" id="PS50885"/>
    </source>
</evidence>
<dbReference type="SMART" id="SM00304">
    <property type="entry name" value="HAMP"/>
    <property type="match status" value="1"/>
</dbReference>
<dbReference type="RefSeq" id="WP_109327850.1">
    <property type="nucleotide sequence ID" value="NZ_CP029353.1"/>
</dbReference>
<accession>A0A2S2CRE1</accession>
<proteinExistence type="predicted"/>
<evidence type="ECO:0000313" key="4">
    <source>
        <dbReference type="EMBL" id="AWK87084.1"/>
    </source>
</evidence>
<dbReference type="PANTHER" id="PTHR43156">
    <property type="entry name" value="STAGE II SPORULATION PROTEIN E-RELATED"/>
    <property type="match status" value="1"/>
</dbReference>
<evidence type="ECO:0000313" key="5">
    <source>
        <dbReference type="Proteomes" id="UP000245629"/>
    </source>
</evidence>
<dbReference type="Gene3D" id="3.60.40.10">
    <property type="entry name" value="PPM-type phosphatase domain"/>
    <property type="match status" value="1"/>
</dbReference>
<dbReference type="Pfam" id="PF00672">
    <property type="entry name" value="HAMP"/>
    <property type="match status" value="1"/>
</dbReference>
<keyword evidence="2" id="KW-0472">Membrane</keyword>
<gene>
    <name evidence="4" type="ORF">DEW08_13360</name>
</gene>
<dbReference type="PANTHER" id="PTHR43156:SF9">
    <property type="entry name" value="HAMP DOMAIN-CONTAINING PROTEIN"/>
    <property type="match status" value="1"/>
</dbReference>
<dbReference type="AlphaFoldDB" id="A0A2S2CRE1"/>
<feature type="transmembrane region" description="Helical" evidence="2">
    <location>
        <begin position="167"/>
        <end position="186"/>
    </location>
</feature>
<reference evidence="5" key="1">
    <citation type="submission" date="2018-05" db="EMBL/GenBank/DDBJ databases">
        <title>Azospirillum thermophila sp. nov., a novel isolated from hot spring.</title>
        <authorList>
            <person name="Zhao Z."/>
        </authorList>
    </citation>
    <scope>NUCLEOTIDE SEQUENCE [LARGE SCALE GENOMIC DNA]</scope>
    <source>
        <strain evidence="5">CFH 70021</strain>
    </source>
</reference>
<dbReference type="OrthoDB" id="5496380at2"/>
<dbReference type="InterPro" id="IPR001932">
    <property type="entry name" value="PPM-type_phosphatase-like_dom"/>
</dbReference>
<organism evidence="4 5">
    <name type="scientific">Azospirillum thermophilum</name>
    <dbReference type="NCBI Taxonomy" id="2202148"/>
    <lineage>
        <taxon>Bacteria</taxon>
        <taxon>Pseudomonadati</taxon>
        <taxon>Pseudomonadota</taxon>
        <taxon>Alphaproteobacteria</taxon>
        <taxon>Rhodospirillales</taxon>
        <taxon>Azospirillaceae</taxon>
        <taxon>Azospirillum</taxon>
    </lineage>
</organism>
<dbReference type="GO" id="GO:0007165">
    <property type="term" value="P:signal transduction"/>
    <property type="evidence" value="ECO:0007669"/>
    <property type="project" value="InterPro"/>
</dbReference>
<keyword evidence="2" id="KW-0812">Transmembrane</keyword>
<dbReference type="Gene3D" id="6.10.340.10">
    <property type="match status" value="1"/>
</dbReference>
<feature type="domain" description="HAMP" evidence="3">
    <location>
        <begin position="188"/>
        <end position="240"/>
    </location>
</feature>
<dbReference type="EMBL" id="CP029353">
    <property type="protein sequence ID" value="AWK87084.1"/>
    <property type="molecule type" value="Genomic_DNA"/>
</dbReference>
<dbReference type="GO" id="GO:0016791">
    <property type="term" value="F:phosphatase activity"/>
    <property type="evidence" value="ECO:0007669"/>
    <property type="project" value="TreeGrafter"/>
</dbReference>
<dbReference type="InterPro" id="IPR036457">
    <property type="entry name" value="PPM-type-like_dom_sf"/>
</dbReference>
<dbReference type="PROSITE" id="PS50885">
    <property type="entry name" value="HAMP"/>
    <property type="match status" value="1"/>
</dbReference>